<feature type="region of interest" description="Disordered" evidence="10">
    <location>
        <begin position="65"/>
        <end position="129"/>
    </location>
</feature>
<organism evidence="11 12">
    <name type="scientific">Umbra pygmaea</name>
    <name type="common">Eastern mudminnow</name>
    <dbReference type="NCBI Taxonomy" id="75934"/>
    <lineage>
        <taxon>Eukaryota</taxon>
        <taxon>Metazoa</taxon>
        <taxon>Chordata</taxon>
        <taxon>Craniata</taxon>
        <taxon>Vertebrata</taxon>
        <taxon>Euteleostomi</taxon>
        <taxon>Actinopterygii</taxon>
        <taxon>Neopterygii</taxon>
        <taxon>Teleostei</taxon>
        <taxon>Protacanthopterygii</taxon>
        <taxon>Esociformes</taxon>
        <taxon>Umbridae</taxon>
        <taxon>Umbra</taxon>
    </lineage>
</organism>
<dbReference type="GO" id="GO:0005874">
    <property type="term" value="C:microtubule"/>
    <property type="evidence" value="ECO:0007669"/>
    <property type="project" value="UniProtKB-KW"/>
</dbReference>
<keyword evidence="12" id="KW-1185">Reference proteome</keyword>
<feature type="region of interest" description="Disordered" evidence="10">
    <location>
        <begin position="312"/>
        <end position="334"/>
    </location>
</feature>
<evidence type="ECO:0000256" key="4">
    <source>
        <dbReference type="ARBA" id="ARBA00022490"/>
    </source>
</evidence>
<keyword evidence="6" id="KW-0970">Cilium biogenesis/degradation</keyword>
<feature type="compositionally biased region" description="Pro residues" evidence="10">
    <location>
        <begin position="411"/>
        <end position="459"/>
    </location>
</feature>
<evidence type="ECO:0000256" key="9">
    <source>
        <dbReference type="SAM" id="Coils"/>
    </source>
</evidence>
<feature type="coiled-coil region" evidence="9">
    <location>
        <begin position="943"/>
        <end position="1044"/>
    </location>
</feature>
<dbReference type="GO" id="GO:0030030">
    <property type="term" value="P:cell projection organization"/>
    <property type="evidence" value="ECO:0007669"/>
    <property type="project" value="UniProtKB-KW"/>
</dbReference>
<dbReference type="PANTHER" id="PTHR34031">
    <property type="entry name" value="CENTROSOMAL PROTEIN OF 162 KDA"/>
    <property type="match status" value="1"/>
</dbReference>
<feature type="compositionally biased region" description="Polar residues" evidence="10">
    <location>
        <begin position="474"/>
        <end position="490"/>
    </location>
</feature>
<proteinExistence type="inferred from homology"/>
<evidence type="ECO:0000256" key="10">
    <source>
        <dbReference type="SAM" id="MobiDB-lite"/>
    </source>
</evidence>
<name>A0ABD0XLV3_UMBPY</name>
<keyword evidence="4" id="KW-0963">Cytoplasm</keyword>
<protein>
    <recommendedName>
        <fullName evidence="3">Centrosomal protein of 162 kDa</fullName>
    </recommendedName>
</protein>
<comment type="similarity">
    <text evidence="2">Belongs to the CEP162 family.</text>
</comment>
<feature type="compositionally biased region" description="Basic and acidic residues" evidence="10">
    <location>
        <begin position="1136"/>
        <end position="1146"/>
    </location>
</feature>
<feature type="compositionally biased region" description="Polar residues" evidence="10">
    <location>
        <begin position="380"/>
        <end position="402"/>
    </location>
</feature>
<evidence type="ECO:0000256" key="8">
    <source>
        <dbReference type="ARBA" id="ARBA00023212"/>
    </source>
</evidence>
<evidence type="ECO:0000256" key="5">
    <source>
        <dbReference type="ARBA" id="ARBA00022701"/>
    </source>
</evidence>
<dbReference type="PANTHER" id="PTHR34031:SF1">
    <property type="entry name" value="CENTROSOMAL PROTEIN OF 162 KDA"/>
    <property type="match status" value="1"/>
</dbReference>
<dbReference type="EMBL" id="JAGEUA010000004">
    <property type="protein sequence ID" value="KAL0984959.1"/>
    <property type="molecule type" value="Genomic_DNA"/>
</dbReference>
<sequence length="1401" mass="157411">MAHQLSKNDLDEQFELFLKESVSDDSVDLDGSTKCSSVIETLGRASHELPPKNTSATSVMWWQKKDSEETPGRGILGSGKTFRKSLRRSQPIQEEEEEQQNQEGRRGSGTEWTEPDICSRDSLEPGDSVMPPAVCQTVAMSLGLDTLEEEVEKSRFFAQLEGGASSTIDYSKLNRALDSSTTASTLGKAEVAVAESDQREKRTVERILSPVSPDYSEDEDFEDEESGTKKVIEEESKKPAMLAKVSLHDSLDSTGDPLPLGMDIDFQDELRRIQRTEESKKREKALLVQSYGQSGASDMEALQDAYRQISGSVEHSDHHRHPSSPVRKELNLSSNPVSASSSVLAVLRGTIPQSASTTESELHTAEELMHLIQPHIMDDTSSFNLQPASGAQLSPEKTGQSYKSRHSAEPGPAPDSPGPAPDSPGPAPDSPGPAPDSPGPAPDSPGPAPDSPGPAPDSPGPQTRSVREEEQLLMHNQNSHSSDVTHTQPSKAKRRELVSGPCAITGESTLSLKKPYVAPGRGRRLKSASSAMASRTSGHGRPGLTRADFSSAAKPPFPLTQKDALSQTTYQSLDPIFSEEAKGPDCDDLRVSSERVPGLQSFATFLQQQHQIEMSGCQDTYNIVSQKSKDEQDTSKSQETELVLERNLHSAEKANSSSRWGLGLGNLPDQLTDDKLRQIEKEMKEQETLIQGYQQENEKLYLQVKDLQRQYKLNEESMFTEHQKLLNKLAFTKEQLSKSTMPRNVRNIDCVDHTQHITELLGQLKAAEKTEERLLEETQRLKQDKQSLEVDLQMMKKERDLAKAQVVYTSGDKVFELQVTEARHKEEVCALKKRLQWYAENQELLDQDAARLKAATAETHKLTEQVQKLKMEVGKRANEGKVKQRAREAKRIQDLERQVKEMENILRRRNPNSLPALIYIAANTPAVEENGEAKSSMLFSQTTGLLEQRIQRLDAELESHDQEAKRSLRAMEQQYQRIKLQYEKQISDLMERLAQTHQPQDQTQSTGVWEAQIHSLQQEMEHLKETHQSREKTLQAEVQSLQQQLIQQSTAKPGKAVQHSPSRFQLRADTALGERIERLNQELSAKTRTIKELSHTVDRLQKERKTMLSGPSPRLEAKRHIATPKGPVVVLDAQGERGGTERKLGRETTPFPQTQDEKDYQPTVFSGSHISEVLQESQGLRLRLEQLEQQRDEESRVLQAAATQAQAELCRVQEQSAEQLSSLKAEHQRELEQLFTHHALAHSSSNVAKLTNQVTTQEIMLQHLRDQVKELQGAKDALALSKLREDTLQNQLTKLLEELKQAKEYQSPELRHFSSLESKIHNMELRHAQREKELQQVIDQTRLVVDAEQLTELERWKSLAKGKSQELEVFRLELDCILDVLKELQKKGVFIPPPSSFTWRT</sequence>
<gene>
    <name evidence="11" type="ORF">UPYG_G00151080</name>
</gene>
<dbReference type="InterPro" id="IPR038774">
    <property type="entry name" value="CEP162-like"/>
</dbReference>
<keyword evidence="8" id="KW-0206">Cytoskeleton</keyword>
<dbReference type="GO" id="GO:0005814">
    <property type="term" value="C:centriole"/>
    <property type="evidence" value="ECO:0007669"/>
    <property type="project" value="UniProtKB-SubCell"/>
</dbReference>
<feature type="region of interest" description="Disordered" evidence="10">
    <location>
        <begin position="1136"/>
        <end position="1161"/>
    </location>
</feature>
<accession>A0ABD0XLV3</accession>
<evidence type="ECO:0000313" key="12">
    <source>
        <dbReference type="Proteomes" id="UP001557470"/>
    </source>
</evidence>
<evidence type="ECO:0000256" key="1">
    <source>
        <dbReference type="ARBA" id="ARBA00004114"/>
    </source>
</evidence>
<comment type="caution">
    <text evidence="11">The sequence shown here is derived from an EMBL/GenBank/DDBJ whole genome shotgun (WGS) entry which is preliminary data.</text>
</comment>
<feature type="coiled-coil region" evidence="9">
    <location>
        <begin position="757"/>
        <end position="805"/>
    </location>
</feature>
<feature type="coiled-coil region" evidence="9">
    <location>
        <begin position="1170"/>
        <end position="1340"/>
    </location>
</feature>
<evidence type="ECO:0000256" key="3">
    <source>
        <dbReference type="ARBA" id="ARBA00021406"/>
    </source>
</evidence>
<evidence type="ECO:0000313" key="11">
    <source>
        <dbReference type="EMBL" id="KAL0984959.1"/>
    </source>
</evidence>
<feature type="coiled-coil region" evidence="9">
    <location>
        <begin position="852"/>
        <end position="905"/>
    </location>
</feature>
<evidence type="ECO:0000256" key="2">
    <source>
        <dbReference type="ARBA" id="ARBA00009485"/>
    </source>
</evidence>
<feature type="region of interest" description="Disordered" evidence="10">
    <location>
        <begin position="380"/>
        <end position="565"/>
    </location>
</feature>
<feature type="compositionally biased region" description="Polar residues" evidence="10">
    <location>
        <begin position="527"/>
        <end position="537"/>
    </location>
</feature>
<dbReference type="Proteomes" id="UP001557470">
    <property type="component" value="Unassembled WGS sequence"/>
</dbReference>
<feature type="coiled-coil region" evidence="9">
    <location>
        <begin position="1076"/>
        <end position="1103"/>
    </location>
</feature>
<evidence type="ECO:0000256" key="6">
    <source>
        <dbReference type="ARBA" id="ARBA00022794"/>
    </source>
</evidence>
<comment type="subcellular location">
    <subcellularLocation>
        <location evidence="1">Cytoplasm</location>
        <location evidence="1">Cytoskeleton</location>
        <location evidence="1">Microtubule organizing center</location>
        <location evidence="1">Centrosome</location>
        <location evidence="1">Centriole</location>
    </subcellularLocation>
</comment>
<keyword evidence="5" id="KW-0493">Microtubule</keyword>
<feature type="coiled-coil region" evidence="9">
    <location>
        <begin position="676"/>
        <end position="717"/>
    </location>
</feature>
<keyword evidence="7 9" id="KW-0175">Coiled coil</keyword>
<evidence type="ECO:0000256" key="7">
    <source>
        <dbReference type="ARBA" id="ARBA00023054"/>
    </source>
</evidence>
<reference evidence="11 12" key="1">
    <citation type="submission" date="2024-06" db="EMBL/GenBank/DDBJ databases">
        <authorList>
            <person name="Pan Q."/>
            <person name="Wen M."/>
            <person name="Jouanno E."/>
            <person name="Zahm M."/>
            <person name="Klopp C."/>
            <person name="Cabau C."/>
            <person name="Louis A."/>
            <person name="Berthelot C."/>
            <person name="Parey E."/>
            <person name="Roest Crollius H."/>
            <person name="Montfort J."/>
            <person name="Robinson-Rechavi M."/>
            <person name="Bouchez O."/>
            <person name="Lampietro C."/>
            <person name="Lopez Roques C."/>
            <person name="Donnadieu C."/>
            <person name="Postlethwait J."/>
            <person name="Bobe J."/>
            <person name="Verreycken H."/>
            <person name="Guiguen Y."/>
        </authorList>
    </citation>
    <scope>NUCLEOTIDE SEQUENCE [LARGE SCALE GENOMIC DNA]</scope>
    <source>
        <strain evidence="11">Up_M1</strain>
        <tissue evidence="11">Testis</tissue>
    </source>
</reference>